<dbReference type="SUPFAM" id="SSF52540">
    <property type="entry name" value="P-loop containing nucleoside triphosphate hydrolases"/>
    <property type="match status" value="1"/>
</dbReference>
<evidence type="ECO:0000256" key="3">
    <source>
        <dbReference type="ARBA" id="ARBA00023125"/>
    </source>
</evidence>
<evidence type="ECO:0000256" key="5">
    <source>
        <dbReference type="ARBA" id="ARBA00023242"/>
    </source>
</evidence>
<reference evidence="8 9" key="1">
    <citation type="submission" date="2019-05" db="EMBL/GenBank/DDBJ databases">
        <title>Emergence of the Ug99 lineage of the wheat stem rust pathogen through somatic hybridization.</title>
        <authorList>
            <person name="Li F."/>
            <person name="Upadhyaya N.M."/>
            <person name="Sperschneider J."/>
            <person name="Matny O."/>
            <person name="Nguyen-Phuc H."/>
            <person name="Mago R."/>
            <person name="Raley C."/>
            <person name="Miller M.E."/>
            <person name="Silverstein K.A.T."/>
            <person name="Henningsen E."/>
            <person name="Hirsch C.D."/>
            <person name="Visser B."/>
            <person name="Pretorius Z.A."/>
            <person name="Steffenson B.J."/>
            <person name="Schwessinger B."/>
            <person name="Dodds P.N."/>
            <person name="Figueroa M."/>
        </authorList>
    </citation>
    <scope>NUCLEOTIDE SEQUENCE [LARGE SCALE GENOMIC DNA]</scope>
    <source>
        <strain evidence="8 9">Ug99</strain>
    </source>
</reference>
<keyword evidence="8" id="KW-0347">Helicase</keyword>
<dbReference type="InterPro" id="IPR011545">
    <property type="entry name" value="DEAD/DEAH_box_helicase_dom"/>
</dbReference>
<protein>
    <submittedName>
        <fullName evidence="8">ATP-dependent DNA helicase sgs1</fullName>
    </submittedName>
</protein>
<evidence type="ECO:0000256" key="4">
    <source>
        <dbReference type="ARBA" id="ARBA00023235"/>
    </source>
</evidence>
<sequence length="307" mass="34853">MGALNPDIRADADIRSQFQRKYTSASASASGYPPALAGIRADTRGYPPSSEWAARLFQEGFFFKKKKKKTRCDERSPIMRSSVLSNILTDLKNRKLLARFVFDEAHCVSQWGHDFRPDYKGIGPMLRKEFKNIPFIALTATANHRVQQDVMSNLKITGCWVLTQSFNRINLRYEVRPKTKDVLNDIIQIITVDHKGESGIIYCLSKKQCEEVAAHLSAKNWIKAHHYHAGMSKDDRYQLVGRGSSRQAGFKPARWEEALPASWPVDARREEPLPTSWYTDQLVWRNPSRQAGTQTSLSGGTPPDELV</sequence>
<dbReference type="InterPro" id="IPR002464">
    <property type="entry name" value="DNA/RNA_helicase_DEAH_CS"/>
</dbReference>
<comment type="caution">
    <text evidence="8">The sequence shown here is derived from an EMBL/GenBank/DDBJ whole genome shotgun (WGS) entry which is preliminary data.</text>
</comment>
<evidence type="ECO:0000256" key="2">
    <source>
        <dbReference type="ARBA" id="ARBA00022801"/>
    </source>
</evidence>
<dbReference type="GO" id="GO:0005694">
    <property type="term" value="C:chromosome"/>
    <property type="evidence" value="ECO:0007669"/>
    <property type="project" value="TreeGrafter"/>
</dbReference>
<dbReference type="GO" id="GO:0005737">
    <property type="term" value="C:cytoplasm"/>
    <property type="evidence" value="ECO:0007669"/>
    <property type="project" value="TreeGrafter"/>
</dbReference>
<dbReference type="PROSITE" id="PS51192">
    <property type="entry name" value="HELICASE_ATP_BIND_1"/>
    <property type="match status" value="1"/>
</dbReference>
<dbReference type="GO" id="GO:0009378">
    <property type="term" value="F:four-way junction helicase activity"/>
    <property type="evidence" value="ECO:0007669"/>
    <property type="project" value="TreeGrafter"/>
</dbReference>
<feature type="region of interest" description="Disordered" evidence="6">
    <location>
        <begin position="288"/>
        <end position="307"/>
    </location>
</feature>
<evidence type="ECO:0000256" key="6">
    <source>
        <dbReference type="SAM" id="MobiDB-lite"/>
    </source>
</evidence>
<dbReference type="GO" id="GO:0016787">
    <property type="term" value="F:hydrolase activity"/>
    <property type="evidence" value="ECO:0007669"/>
    <property type="project" value="UniProtKB-KW"/>
</dbReference>
<keyword evidence="2" id="KW-0378">Hydrolase</keyword>
<dbReference type="GO" id="GO:0005634">
    <property type="term" value="C:nucleus"/>
    <property type="evidence" value="ECO:0007669"/>
    <property type="project" value="TreeGrafter"/>
</dbReference>
<keyword evidence="8" id="KW-0547">Nucleotide-binding</keyword>
<dbReference type="Gene3D" id="3.40.50.300">
    <property type="entry name" value="P-loop containing nucleotide triphosphate hydrolases"/>
    <property type="match status" value="2"/>
</dbReference>
<feature type="domain" description="Helicase ATP-binding" evidence="7">
    <location>
        <begin position="51"/>
        <end position="160"/>
    </location>
</feature>
<organism evidence="8 9">
    <name type="scientific">Puccinia graminis f. sp. tritici</name>
    <dbReference type="NCBI Taxonomy" id="56615"/>
    <lineage>
        <taxon>Eukaryota</taxon>
        <taxon>Fungi</taxon>
        <taxon>Dikarya</taxon>
        <taxon>Basidiomycota</taxon>
        <taxon>Pucciniomycotina</taxon>
        <taxon>Pucciniomycetes</taxon>
        <taxon>Pucciniales</taxon>
        <taxon>Pucciniaceae</taxon>
        <taxon>Puccinia</taxon>
    </lineage>
</organism>
<dbReference type="Proteomes" id="UP000325313">
    <property type="component" value="Unassembled WGS sequence"/>
</dbReference>
<comment type="similarity">
    <text evidence="1">Belongs to the helicase family. RecQ subfamily.</text>
</comment>
<dbReference type="InterPro" id="IPR014001">
    <property type="entry name" value="Helicase_ATP-bd"/>
</dbReference>
<dbReference type="GO" id="GO:0000724">
    <property type="term" value="P:double-strand break repair via homologous recombination"/>
    <property type="evidence" value="ECO:0007669"/>
    <property type="project" value="TreeGrafter"/>
</dbReference>
<dbReference type="AlphaFoldDB" id="A0A5B0NIL4"/>
<dbReference type="EMBL" id="VDEP01000409">
    <property type="protein sequence ID" value="KAA1087808.1"/>
    <property type="molecule type" value="Genomic_DNA"/>
</dbReference>
<dbReference type="GO" id="GO:0005524">
    <property type="term" value="F:ATP binding"/>
    <property type="evidence" value="ECO:0007669"/>
    <property type="project" value="InterPro"/>
</dbReference>
<accession>A0A5B0NIL4</accession>
<keyword evidence="8" id="KW-0067">ATP-binding</keyword>
<name>A0A5B0NIL4_PUCGR</name>
<proteinExistence type="inferred from homology"/>
<dbReference type="GO" id="GO:0043138">
    <property type="term" value="F:3'-5' DNA helicase activity"/>
    <property type="evidence" value="ECO:0007669"/>
    <property type="project" value="TreeGrafter"/>
</dbReference>
<evidence type="ECO:0000259" key="7">
    <source>
        <dbReference type="PROSITE" id="PS51192"/>
    </source>
</evidence>
<dbReference type="PANTHER" id="PTHR13710">
    <property type="entry name" value="DNA HELICASE RECQ FAMILY MEMBER"/>
    <property type="match status" value="1"/>
</dbReference>
<evidence type="ECO:0000256" key="1">
    <source>
        <dbReference type="ARBA" id="ARBA00005446"/>
    </source>
</evidence>
<gene>
    <name evidence="8" type="primary">SGS1_43</name>
    <name evidence="8" type="ORF">PGTUg99_008991</name>
</gene>
<evidence type="ECO:0000313" key="8">
    <source>
        <dbReference type="EMBL" id="KAA1087808.1"/>
    </source>
</evidence>
<dbReference type="Pfam" id="PF00270">
    <property type="entry name" value="DEAD"/>
    <property type="match status" value="1"/>
</dbReference>
<dbReference type="PROSITE" id="PS00690">
    <property type="entry name" value="DEAH_ATP_HELICASE"/>
    <property type="match status" value="1"/>
</dbReference>
<dbReference type="InterPro" id="IPR027417">
    <property type="entry name" value="P-loop_NTPase"/>
</dbReference>
<dbReference type="PANTHER" id="PTHR13710:SF153">
    <property type="entry name" value="RECQ-LIKE DNA HELICASE BLM"/>
    <property type="match status" value="1"/>
</dbReference>
<dbReference type="GO" id="GO:0003677">
    <property type="term" value="F:DNA binding"/>
    <property type="evidence" value="ECO:0007669"/>
    <property type="project" value="UniProtKB-KW"/>
</dbReference>
<evidence type="ECO:0000313" key="9">
    <source>
        <dbReference type="Proteomes" id="UP000325313"/>
    </source>
</evidence>
<feature type="compositionally biased region" description="Polar residues" evidence="6">
    <location>
        <begin position="288"/>
        <end position="299"/>
    </location>
</feature>
<keyword evidence="4" id="KW-0413">Isomerase</keyword>
<keyword evidence="5" id="KW-0539">Nucleus</keyword>
<keyword evidence="3" id="KW-0238">DNA-binding</keyword>